<dbReference type="InterPro" id="IPR001387">
    <property type="entry name" value="Cro/C1-type_HTH"/>
</dbReference>
<evidence type="ECO:0000256" key="1">
    <source>
        <dbReference type="SAM" id="Coils"/>
    </source>
</evidence>
<comment type="caution">
    <text evidence="3">The sequence shown here is derived from an EMBL/GenBank/DDBJ whole genome shotgun (WGS) entry which is preliminary data.</text>
</comment>
<feature type="coiled-coil region" evidence="1">
    <location>
        <begin position="93"/>
        <end position="127"/>
    </location>
</feature>
<dbReference type="Proteomes" id="UP000190016">
    <property type="component" value="Unassembled WGS sequence"/>
</dbReference>
<reference evidence="3 4" key="1">
    <citation type="submission" date="2016-07" db="EMBL/GenBank/DDBJ databases">
        <title>Revisiting the Taxonomy of the Elizabethkingia Genus based on Whole-Genome Sequencing, Optical Mapping, and MALDI-TOF.</title>
        <authorList>
            <person name="Nicholson A.C."/>
        </authorList>
    </citation>
    <scope>NUCLEOTIDE SEQUENCE [LARGE SCALE GENOMIC DNA]</scope>
    <source>
        <strain evidence="3 4">C1558</strain>
    </source>
</reference>
<feature type="domain" description="HTH cro/C1-type" evidence="2">
    <location>
        <begin position="16"/>
        <end position="71"/>
    </location>
</feature>
<dbReference type="Gene3D" id="1.10.260.40">
    <property type="entry name" value="lambda repressor-like DNA-binding domains"/>
    <property type="match status" value="1"/>
</dbReference>
<dbReference type="CDD" id="cd00093">
    <property type="entry name" value="HTH_XRE"/>
    <property type="match status" value="1"/>
</dbReference>
<evidence type="ECO:0000259" key="2">
    <source>
        <dbReference type="PROSITE" id="PS50943"/>
    </source>
</evidence>
<keyword evidence="1" id="KW-0175">Coiled coil</keyword>
<dbReference type="Pfam" id="PF01381">
    <property type="entry name" value="HTH_3"/>
    <property type="match status" value="1"/>
</dbReference>
<organism evidence="3 4">
    <name type="scientific">Elizabethkingia ursingii</name>
    <dbReference type="NCBI Taxonomy" id="1756150"/>
    <lineage>
        <taxon>Bacteria</taxon>
        <taxon>Pseudomonadati</taxon>
        <taxon>Bacteroidota</taxon>
        <taxon>Flavobacteriia</taxon>
        <taxon>Flavobacteriales</taxon>
        <taxon>Weeksellaceae</taxon>
        <taxon>Elizabethkingia</taxon>
    </lineage>
</organism>
<gene>
    <name evidence="3" type="ORF">BB021_10975</name>
</gene>
<accession>A0ABX3N6W4</accession>
<dbReference type="SMART" id="SM00530">
    <property type="entry name" value="HTH_XRE"/>
    <property type="match status" value="1"/>
</dbReference>
<evidence type="ECO:0000313" key="4">
    <source>
        <dbReference type="Proteomes" id="UP000190016"/>
    </source>
</evidence>
<dbReference type="SUPFAM" id="SSF47413">
    <property type="entry name" value="lambda repressor-like DNA-binding domains"/>
    <property type="match status" value="1"/>
</dbReference>
<dbReference type="InterPro" id="IPR010982">
    <property type="entry name" value="Lambda_DNA-bd_dom_sf"/>
</dbReference>
<proteinExistence type="predicted"/>
<keyword evidence="4" id="KW-1185">Reference proteome</keyword>
<protein>
    <recommendedName>
        <fullName evidence="2">HTH cro/C1-type domain-containing protein</fullName>
    </recommendedName>
</protein>
<evidence type="ECO:0000313" key="3">
    <source>
        <dbReference type="EMBL" id="OPB87027.1"/>
    </source>
</evidence>
<sequence>MLSKSAITMHVKTEEIRRIRRERDFSQEYMAEMLNLSQSQYSRLENNESPIDFEKIGKIAIILDVNPFDILEFSEQSFINCSQSGNINTINNNEDFKNERESYLQQIKELKEDKEFLKQEIISLKKLLDKLS</sequence>
<dbReference type="PROSITE" id="PS50943">
    <property type="entry name" value="HTH_CROC1"/>
    <property type="match status" value="1"/>
</dbReference>
<name>A0ABX3N6W4_9FLAO</name>
<dbReference type="EMBL" id="MBDS01000017">
    <property type="protein sequence ID" value="OPB87027.1"/>
    <property type="molecule type" value="Genomic_DNA"/>
</dbReference>